<organism evidence="2 3">
    <name type="scientific">Streptomyces camelliae</name>
    <dbReference type="NCBI Taxonomy" id="3004093"/>
    <lineage>
        <taxon>Bacteria</taxon>
        <taxon>Bacillati</taxon>
        <taxon>Actinomycetota</taxon>
        <taxon>Actinomycetes</taxon>
        <taxon>Kitasatosporales</taxon>
        <taxon>Streptomycetaceae</taxon>
        <taxon>Streptomyces</taxon>
    </lineage>
</organism>
<dbReference type="Gene3D" id="3.40.1000.10">
    <property type="entry name" value="Mog1/PsbP, alpha/beta/alpha sandwich"/>
    <property type="match status" value="1"/>
</dbReference>
<evidence type="ECO:0008006" key="4">
    <source>
        <dbReference type="Google" id="ProtNLM"/>
    </source>
</evidence>
<dbReference type="InterPro" id="IPR016123">
    <property type="entry name" value="Mog1/PsbP_a/b/a-sand"/>
</dbReference>
<reference evidence="2 3" key="1">
    <citation type="submission" date="2022-12" db="EMBL/GenBank/DDBJ databases">
        <authorList>
            <person name="Mo P."/>
        </authorList>
    </citation>
    <scope>NUCLEOTIDE SEQUENCE [LARGE SCALE GENOMIC DNA]</scope>
    <source>
        <strain evidence="2 3">HUAS 2-6</strain>
    </source>
</reference>
<dbReference type="EMBL" id="CP115300">
    <property type="protein sequence ID" value="WBO61426.1"/>
    <property type="molecule type" value="Genomic_DNA"/>
</dbReference>
<evidence type="ECO:0000256" key="1">
    <source>
        <dbReference type="SAM" id="MobiDB-lite"/>
    </source>
</evidence>
<feature type="compositionally biased region" description="Low complexity" evidence="1">
    <location>
        <begin position="111"/>
        <end position="147"/>
    </location>
</feature>
<keyword evidence="3" id="KW-1185">Reference proteome</keyword>
<sequence>MSGASGDSGIRWNDETQRWESAGEAGTPVPPSPPPPPVPAYGPSQPVEDPYDLAYTVTPPPAPTRRSRRTTALVAAATVAAVSGGIAGGVLAVRGDGGHGGTGSGPASMVSASETATSGSGPTGSGLPTDTGTVGAWSTDSPSSSPTDVPPAYVLQEDASGFTIAVPDGWQREEKSNGIFYNSPDGRSLLQVFAITEPDMTPRAALTETSHTLAKNNKNYKEISLQDVSQDSGEPAAELVYAYDRPDGTRRQVIDHAFGTDTGKQYAVLVAGPENDWPRQRDILQIALAHFSP</sequence>
<accession>A0ABY7NT94</accession>
<evidence type="ECO:0000313" key="2">
    <source>
        <dbReference type="EMBL" id="WBO61426.1"/>
    </source>
</evidence>
<gene>
    <name evidence="2" type="ORF">O1G22_00260</name>
</gene>
<evidence type="ECO:0000313" key="3">
    <source>
        <dbReference type="Proteomes" id="UP001212326"/>
    </source>
</evidence>
<feature type="region of interest" description="Disordered" evidence="1">
    <location>
        <begin position="90"/>
        <end position="151"/>
    </location>
</feature>
<feature type="region of interest" description="Disordered" evidence="1">
    <location>
        <begin position="1"/>
        <end position="71"/>
    </location>
</feature>
<dbReference type="RefSeq" id="WP_270079388.1">
    <property type="nucleotide sequence ID" value="NZ_CP115300.1"/>
</dbReference>
<feature type="compositionally biased region" description="Pro residues" evidence="1">
    <location>
        <begin position="28"/>
        <end position="40"/>
    </location>
</feature>
<name>A0ABY7NT94_9ACTN</name>
<protein>
    <recommendedName>
        <fullName evidence="4">Serine/arginine repetitive matrix protein 2</fullName>
    </recommendedName>
</protein>
<proteinExistence type="predicted"/>
<dbReference type="SUPFAM" id="SSF55724">
    <property type="entry name" value="Mog1p/PsbP-like"/>
    <property type="match status" value="1"/>
</dbReference>
<dbReference type="Proteomes" id="UP001212326">
    <property type="component" value="Chromosome"/>
</dbReference>